<reference evidence="2" key="1">
    <citation type="journal article" date="2011" name="PLoS ONE">
        <title>Ralstonia syzygii, the Blood Disease Bacterium and some Asian R. solanacearum strains form a single genomic species despite divergent lifestyles.</title>
        <authorList>
            <person name="Remenant B."/>
            <person name="de Cambiaire J.C."/>
            <person name="Cellier G."/>
            <person name="Jacobs J.M."/>
            <person name="Mangenot S."/>
            <person name="Barbe V."/>
            <person name="Lajus A."/>
            <person name="Vallenet D."/>
            <person name="Medigue C."/>
            <person name="Fegan M."/>
            <person name="Allen C."/>
            <person name="Prior P."/>
        </authorList>
    </citation>
    <scope>NUCLEOTIDE SEQUENCE</scope>
    <source>
        <strain evidence="2">R229</strain>
    </source>
</reference>
<reference evidence="2" key="2">
    <citation type="submission" date="2011-04" db="EMBL/GenBank/DDBJ databases">
        <authorList>
            <person name="Genoscope - CEA"/>
        </authorList>
    </citation>
    <scope>NUCLEOTIDE SEQUENCE</scope>
    <source>
        <strain evidence="2">R229</strain>
    </source>
</reference>
<sequence>MVALHRRSAVPRMPGRDRTVPCHAQGNAGTSPQAATRTYAQHDKDMVLATCIANACRNDKDATADAGSSGSALQDETVYDMEKSPDAVRSLVDRYLARNYANPLAEAEVKGLCFDLLNASTSITVGNWKPWHDSASSTRGIPTGRTIHHARHPSSAASQPAIDGAH</sequence>
<feature type="region of interest" description="Disordered" evidence="1">
    <location>
        <begin position="133"/>
        <end position="166"/>
    </location>
</feature>
<evidence type="ECO:0000256" key="1">
    <source>
        <dbReference type="SAM" id="MobiDB-lite"/>
    </source>
</evidence>
<accession>G2ZSR1</accession>
<organism evidence="2">
    <name type="scientific">blood disease bacterium R229</name>
    <dbReference type="NCBI Taxonomy" id="741978"/>
    <lineage>
        <taxon>Bacteria</taxon>
        <taxon>Pseudomonadati</taxon>
        <taxon>Pseudomonadota</taxon>
        <taxon>Betaproteobacteria</taxon>
        <taxon>Burkholderiales</taxon>
        <taxon>Burkholderiaceae</taxon>
        <taxon>Ralstonia</taxon>
        <taxon>Ralstonia solanacearum species complex</taxon>
    </lineage>
</organism>
<evidence type="ECO:0000313" key="2">
    <source>
        <dbReference type="EMBL" id="CCA82074.1"/>
    </source>
</evidence>
<protein>
    <submittedName>
        <fullName evidence="2">Hypothethical protein</fullName>
    </submittedName>
</protein>
<dbReference type="AlphaFoldDB" id="G2ZSR1"/>
<dbReference type="Pfam" id="PF16695">
    <property type="entry name" value="Tai4"/>
    <property type="match status" value="1"/>
</dbReference>
<feature type="region of interest" description="Disordered" evidence="1">
    <location>
        <begin position="1"/>
        <end position="35"/>
    </location>
</feature>
<dbReference type="Gene3D" id="1.20.120.1620">
    <property type="match status" value="1"/>
</dbReference>
<gene>
    <name evidence="2" type="ORF">BDB_180115</name>
</gene>
<proteinExistence type="predicted"/>
<dbReference type="InterPro" id="IPR038314">
    <property type="entry name" value="T6SS_sf"/>
</dbReference>
<dbReference type="EMBL" id="FR854074">
    <property type="protein sequence ID" value="CCA82074.1"/>
    <property type="molecule type" value="Genomic_DNA"/>
</dbReference>
<name>G2ZSR1_9RALS</name>
<dbReference type="InterPro" id="IPR032032">
    <property type="entry name" value="Tai4"/>
</dbReference>